<dbReference type="Proteomes" id="UP000604046">
    <property type="component" value="Unassembled WGS sequence"/>
</dbReference>
<name>A0A812SC08_9DINO</name>
<dbReference type="EMBL" id="CAJNDS010002432">
    <property type="protein sequence ID" value="CAE7471183.1"/>
    <property type="molecule type" value="Genomic_DNA"/>
</dbReference>
<evidence type="ECO:0000313" key="2">
    <source>
        <dbReference type="EMBL" id="CAE7471183.1"/>
    </source>
</evidence>
<reference evidence="2" key="1">
    <citation type="submission" date="2021-02" db="EMBL/GenBank/DDBJ databases">
        <authorList>
            <person name="Dougan E. K."/>
            <person name="Rhodes N."/>
            <person name="Thang M."/>
            <person name="Chan C."/>
        </authorList>
    </citation>
    <scope>NUCLEOTIDE SEQUENCE</scope>
</reference>
<feature type="region of interest" description="Disordered" evidence="1">
    <location>
        <begin position="158"/>
        <end position="178"/>
    </location>
</feature>
<organism evidence="2 3">
    <name type="scientific">Symbiodinium natans</name>
    <dbReference type="NCBI Taxonomy" id="878477"/>
    <lineage>
        <taxon>Eukaryota</taxon>
        <taxon>Sar</taxon>
        <taxon>Alveolata</taxon>
        <taxon>Dinophyceae</taxon>
        <taxon>Suessiales</taxon>
        <taxon>Symbiodiniaceae</taxon>
        <taxon>Symbiodinium</taxon>
    </lineage>
</organism>
<comment type="caution">
    <text evidence="2">The sequence shown here is derived from an EMBL/GenBank/DDBJ whole genome shotgun (WGS) entry which is preliminary data.</text>
</comment>
<gene>
    <name evidence="2" type="ORF">SNAT2548_LOCUS26447</name>
</gene>
<proteinExistence type="predicted"/>
<keyword evidence="3" id="KW-1185">Reference proteome</keyword>
<sequence>MAAARPLRALALCRGQRLALRSFTTPGGQGNPFAAFEQFGRETVGRATEAASKLGEAIPAQGSMVGMVEGLQGFAQANVNELSRATVPLFAALLTLSRSPGTPLTPEQQEKLEHLLPPPVLEAIKSFGEFVPEDPAVVQLKRIADSLEKIQAAQGSAAGQSLAGGASSVSSSSAPPSE</sequence>
<accession>A0A812SC08</accession>
<evidence type="ECO:0000313" key="3">
    <source>
        <dbReference type="Proteomes" id="UP000604046"/>
    </source>
</evidence>
<protein>
    <submittedName>
        <fullName evidence="2">Uncharacterized protein</fullName>
    </submittedName>
</protein>
<dbReference type="AlphaFoldDB" id="A0A812SC08"/>
<dbReference type="OrthoDB" id="439037at2759"/>
<evidence type="ECO:0000256" key="1">
    <source>
        <dbReference type="SAM" id="MobiDB-lite"/>
    </source>
</evidence>